<dbReference type="AlphaFoldDB" id="A0AAD1W159"/>
<accession>A0AAD1W159</accession>
<sequence length="214" mass="24128">MLQCPATHKMLVQSPRSRPWMSPWTLQHKHTAQGQSSPATKLNIKNLLLELKQMSVADMDLMKTEVQVVTAHVLASEEDIREVQQDVKALKEDFLHHQPSHTALLTRFDMAEDRNRHNNLKIRGIPDSIGPQLVTSLPQKACSSTDAHAQAKKIAFDGFFHVTPSWPKLHQHHTQTRKGVTGQLYLEGIHSWGVRTGQLCPGRLCSPILPTTYD</sequence>
<gene>
    <name evidence="1" type="ORF">PECUL_23A015158</name>
</gene>
<dbReference type="Proteomes" id="UP001295444">
    <property type="component" value="Chromosome 03"/>
</dbReference>
<evidence type="ECO:0000313" key="1">
    <source>
        <dbReference type="EMBL" id="CAH2277112.1"/>
    </source>
</evidence>
<protein>
    <submittedName>
        <fullName evidence="1">Uncharacterized protein</fullName>
    </submittedName>
</protein>
<keyword evidence="2" id="KW-1185">Reference proteome</keyword>
<evidence type="ECO:0000313" key="2">
    <source>
        <dbReference type="Proteomes" id="UP001295444"/>
    </source>
</evidence>
<name>A0AAD1W159_PELCU</name>
<dbReference type="EMBL" id="OW240914">
    <property type="protein sequence ID" value="CAH2277112.1"/>
    <property type="molecule type" value="Genomic_DNA"/>
</dbReference>
<organism evidence="1 2">
    <name type="scientific">Pelobates cultripes</name>
    <name type="common">Western spadefoot toad</name>
    <dbReference type="NCBI Taxonomy" id="61616"/>
    <lineage>
        <taxon>Eukaryota</taxon>
        <taxon>Metazoa</taxon>
        <taxon>Chordata</taxon>
        <taxon>Craniata</taxon>
        <taxon>Vertebrata</taxon>
        <taxon>Euteleostomi</taxon>
        <taxon>Amphibia</taxon>
        <taxon>Batrachia</taxon>
        <taxon>Anura</taxon>
        <taxon>Pelobatoidea</taxon>
        <taxon>Pelobatidae</taxon>
        <taxon>Pelobates</taxon>
    </lineage>
</organism>
<proteinExistence type="predicted"/>
<reference evidence="1" key="1">
    <citation type="submission" date="2022-03" db="EMBL/GenBank/DDBJ databases">
        <authorList>
            <person name="Alioto T."/>
            <person name="Alioto T."/>
            <person name="Gomez Garrido J."/>
        </authorList>
    </citation>
    <scope>NUCLEOTIDE SEQUENCE</scope>
</reference>